<accession>A0A9X0J7I9</accession>
<proteinExistence type="predicted"/>
<protein>
    <submittedName>
        <fullName evidence="1">Uncharacterized protein</fullName>
    </submittedName>
</protein>
<dbReference type="AlphaFoldDB" id="A0A9X0J7I9"/>
<name>A0A9X0J7I9_LACJH</name>
<comment type="caution">
    <text evidence="1">The sequence shown here is derived from an EMBL/GenBank/DDBJ whole genome shotgun (WGS) entry which is preliminary data.</text>
</comment>
<dbReference type="Proteomes" id="UP000070346">
    <property type="component" value="Unassembled WGS sequence"/>
</dbReference>
<sequence length="77" mass="8841">MSMYNHLQDSYSTNSYTVICAKCRAKYEVEEDDGTPGCRDVERAYCKFCNTLLAKHHGDCYARLIDDSEVDSIYKKA</sequence>
<evidence type="ECO:0000313" key="1">
    <source>
        <dbReference type="EMBL" id="KXN76476.1"/>
    </source>
</evidence>
<dbReference type="EMBL" id="LSNG01000020">
    <property type="protein sequence ID" value="KXN76476.1"/>
    <property type="molecule type" value="Genomic_DNA"/>
</dbReference>
<dbReference type="RefSeq" id="WP_061400122.1">
    <property type="nucleotide sequence ID" value="NZ_LSNG01000020.1"/>
</dbReference>
<evidence type="ECO:0000313" key="2">
    <source>
        <dbReference type="Proteomes" id="UP000070346"/>
    </source>
</evidence>
<reference evidence="1 2" key="1">
    <citation type="submission" date="2016-02" db="EMBL/GenBank/DDBJ databases">
        <title>Complete Genome Sequences of Lactobacillus johnsonii Strain W1.</title>
        <authorList>
            <person name="Sun Y."/>
            <person name="Wu X."/>
        </authorList>
    </citation>
    <scope>NUCLEOTIDE SEQUENCE [LARGE SCALE GENOMIC DNA]</scope>
    <source>
        <strain evidence="1 2">W1</strain>
    </source>
</reference>
<gene>
    <name evidence="1" type="ORF">AYJ53_02910</name>
</gene>
<organism evidence="1 2">
    <name type="scientific">Lactobacillus johnsonii</name>
    <dbReference type="NCBI Taxonomy" id="33959"/>
    <lineage>
        <taxon>Bacteria</taxon>
        <taxon>Bacillati</taxon>
        <taxon>Bacillota</taxon>
        <taxon>Bacilli</taxon>
        <taxon>Lactobacillales</taxon>
        <taxon>Lactobacillaceae</taxon>
        <taxon>Lactobacillus</taxon>
    </lineage>
</organism>